<protein>
    <submittedName>
        <fullName evidence="1">Uncharacterized protein</fullName>
    </submittedName>
</protein>
<evidence type="ECO:0000313" key="1">
    <source>
        <dbReference type="EMBL" id="KAJ3835484.1"/>
    </source>
</evidence>
<name>A0AA38UAA6_9AGAR</name>
<organism evidence="1 2">
    <name type="scientific">Lentinula raphanica</name>
    <dbReference type="NCBI Taxonomy" id="153919"/>
    <lineage>
        <taxon>Eukaryota</taxon>
        <taxon>Fungi</taxon>
        <taxon>Dikarya</taxon>
        <taxon>Basidiomycota</taxon>
        <taxon>Agaricomycotina</taxon>
        <taxon>Agaricomycetes</taxon>
        <taxon>Agaricomycetidae</taxon>
        <taxon>Agaricales</taxon>
        <taxon>Marasmiineae</taxon>
        <taxon>Omphalotaceae</taxon>
        <taxon>Lentinula</taxon>
    </lineage>
</organism>
<dbReference type="Proteomes" id="UP001163846">
    <property type="component" value="Unassembled WGS sequence"/>
</dbReference>
<reference evidence="1" key="1">
    <citation type="submission" date="2022-08" db="EMBL/GenBank/DDBJ databases">
        <authorList>
            <consortium name="DOE Joint Genome Institute"/>
            <person name="Min B."/>
            <person name="Riley R."/>
            <person name="Sierra-Patev S."/>
            <person name="Naranjo-Ortiz M."/>
            <person name="Looney B."/>
            <person name="Konkel Z."/>
            <person name="Slot J.C."/>
            <person name="Sakamoto Y."/>
            <person name="Steenwyk J.L."/>
            <person name="Rokas A."/>
            <person name="Carro J."/>
            <person name="Camarero S."/>
            <person name="Ferreira P."/>
            <person name="Molpeceres G."/>
            <person name="Ruiz-Duenas F.J."/>
            <person name="Serrano A."/>
            <person name="Henrissat B."/>
            <person name="Drula E."/>
            <person name="Hughes K.W."/>
            <person name="Mata J.L."/>
            <person name="Ishikawa N.K."/>
            <person name="Vargas-Isla R."/>
            <person name="Ushijima S."/>
            <person name="Smith C.A."/>
            <person name="Ahrendt S."/>
            <person name="Andreopoulos W."/>
            <person name="He G."/>
            <person name="Labutti K."/>
            <person name="Lipzen A."/>
            <person name="Ng V."/>
            <person name="Sandor L."/>
            <person name="Barry K."/>
            <person name="Martinez A.T."/>
            <person name="Xiao Y."/>
            <person name="Gibbons J.G."/>
            <person name="Terashima K."/>
            <person name="Hibbett D.S."/>
            <person name="Grigoriev I.V."/>
        </authorList>
    </citation>
    <scope>NUCLEOTIDE SEQUENCE</scope>
    <source>
        <strain evidence="1">TFB9207</strain>
    </source>
</reference>
<proteinExistence type="predicted"/>
<accession>A0AA38UAA6</accession>
<dbReference type="AlphaFoldDB" id="A0AA38UAA6"/>
<evidence type="ECO:0000313" key="2">
    <source>
        <dbReference type="Proteomes" id="UP001163846"/>
    </source>
</evidence>
<sequence>MSTSGWPYSNRCRRSLRIMPSRSVSSLVSSRVFPVLLLAMCLLSMSVIAGTTTDQVAKDQVKHYLPDFRSGPKNFHLEVVLQKYTSYLGDANSVSLRIGEDLYNSTKMGTRWKNKPEEIKLGYFHFVNEIQGNYDIEAARRSALQWPVLGDMVHWKFVNDMIMYLIFCDAADESTLENWRNAMPKSLLPLLAAAYFDQKNLITLVLYRTQAPRTDRRARPTAQVSLRIGDKLLALPERQKSIDNLNPEFIPFGRIKEGITVDFDALRIHAAKHTSFLDDGTQKGSKWLSDLKSKTTEWEENEPAKKGPKARQDHFREWYFIDGIMEGLWDQKAIEFPKSDWVDLRNKRMDIFINFIDRNVREQMKKRKHQEISQS</sequence>
<dbReference type="EMBL" id="MU806407">
    <property type="protein sequence ID" value="KAJ3835484.1"/>
    <property type="molecule type" value="Genomic_DNA"/>
</dbReference>
<comment type="caution">
    <text evidence="1">The sequence shown here is derived from an EMBL/GenBank/DDBJ whole genome shotgun (WGS) entry which is preliminary data.</text>
</comment>
<keyword evidence="2" id="KW-1185">Reference proteome</keyword>
<gene>
    <name evidence="1" type="ORF">F5878DRAFT_627800</name>
</gene>